<evidence type="ECO:0000313" key="2">
    <source>
        <dbReference type="Proteomes" id="UP000499080"/>
    </source>
</evidence>
<name>A0A4Y2SIW4_ARAVE</name>
<evidence type="ECO:0000313" key="1">
    <source>
        <dbReference type="EMBL" id="GBN88067.1"/>
    </source>
</evidence>
<comment type="caution">
    <text evidence="1">The sequence shown here is derived from an EMBL/GenBank/DDBJ whole genome shotgun (WGS) entry which is preliminary data.</text>
</comment>
<accession>A0A4Y2SIW4</accession>
<proteinExistence type="predicted"/>
<dbReference type="EMBL" id="BGPR01022110">
    <property type="protein sequence ID" value="GBN88067.1"/>
    <property type="molecule type" value="Genomic_DNA"/>
</dbReference>
<reference evidence="1 2" key="1">
    <citation type="journal article" date="2019" name="Sci. Rep.">
        <title>Orb-weaving spider Araneus ventricosus genome elucidates the spidroin gene catalogue.</title>
        <authorList>
            <person name="Kono N."/>
            <person name="Nakamura H."/>
            <person name="Ohtoshi R."/>
            <person name="Moran D.A.P."/>
            <person name="Shinohara A."/>
            <person name="Yoshida Y."/>
            <person name="Fujiwara M."/>
            <person name="Mori M."/>
            <person name="Tomita M."/>
            <person name="Arakawa K."/>
        </authorList>
    </citation>
    <scope>NUCLEOTIDE SEQUENCE [LARGE SCALE GENOMIC DNA]</scope>
</reference>
<organism evidence="1 2">
    <name type="scientific">Araneus ventricosus</name>
    <name type="common">Orbweaver spider</name>
    <name type="synonym">Epeira ventricosa</name>
    <dbReference type="NCBI Taxonomy" id="182803"/>
    <lineage>
        <taxon>Eukaryota</taxon>
        <taxon>Metazoa</taxon>
        <taxon>Ecdysozoa</taxon>
        <taxon>Arthropoda</taxon>
        <taxon>Chelicerata</taxon>
        <taxon>Arachnida</taxon>
        <taxon>Araneae</taxon>
        <taxon>Araneomorphae</taxon>
        <taxon>Entelegynae</taxon>
        <taxon>Araneoidea</taxon>
        <taxon>Araneidae</taxon>
        <taxon>Araneus</taxon>
    </lineage>
</organism>
<protein>
    <submittedName>
        <fullName evidence="1">Uncharacterized protein</fullName>
    </submittedName>
</protein>
<dbReference type="AlphaFoldDB" id="A0A4Y2SIW4"/>
<sequence length="250" mass="28431">MTALEHICDGIEKFCDVDLTSSDQHLKISDSRFQRDTDDCREMVKWFKHYNPVPENSNLISMNTGVVGNSSINFHMAKEESILGIKRIEGTFKLCSQDFNAESSVYIIDGGYLLHRVIWNRGSTFSSICDKFVTYNHTKNKATALVIFDGHPENETIGGAKCAERNRRTRKQMSSEAMFDEAMIRTVYQEKILTNPKNKDRLISIPMNKFSSLSMARRDEREIAAVGRPDCFVQCCVFIVGTTAITGRFK</sequence>
<keyword evidence="2" id="KW-1185">Reference proteome</keyword>
<dbReference type="Proteomes" id="UP000499080">
    <property type="component" value="Unassembled WGS sequence"/>
</dbReference>
<gene>
    <name evidence="1" type="ORF">AVEN_236172_1</name>
</gene>